<keyword evidence="1" id="KW-0233">DNA recombination</keyword>
<evidence type="ECO:0000256" key="1">
    <source>
        <dbReference type="ARBA" id="ARBA00023172"/>
    </source>
</evidence>
<dbReference type="PANTHER" id="PTHR30349">
    <property type="entry name" value="PHAGE INTEGRASE-RELATED"/>
    <property type="match status" value="1"/>
</dbReference>
<gene>
    <name evidence="3" type="ORF">AXF15_10950</name>
</gene>
<keyword evidence="4" id="KW-1185">Reference proteome</keyword>
<dbReference type="Gene3D" id="1.10.443.10">
    <property type="entry name" value="Intergrase catalytic core"/>
    <property type="match status" value="1"/>
</dbReference>
<dbReference type="OrthoDB" id="5450216at2"/>
<dbReference type="PROSITE" id="PS51898">
    <property type="entry name" value="TYR_RECOMBINASE"/>
    <property type="match status" value="1"/>
</dbReference>
<organism evidence="3 4">
    <name type="scientific">Desulfomicrobium orale DSM 12838</name>
    <dbReference type="NCBI Taxonomy" id="888061"/>
    <lineage>
        <taxon>Bacteria</taxon>
        <taxon>Pseudomonadati</taxon>
        <taxon>Thermodesulfobacteriota</taxon>
        <taxon>Desulfovibrionia</taxon>
        <taxon>Desulfovibrionales</taxon>
        <taxon>Desulfomicrobiaceae</taxon>
        <taxon>Desulfomicrobium</taxon>
    </lineage>
</organism>
<dbReference type="SUPFAM" id="SSF56349">
    <property type="entry name" value="DNA breaking-rejoining enzymes"/>
    <property type="match status" value="1"/>
</dbReference>
<evidence type="ECO:0000259" key="2">
    <source>
        <dbReference type="PROSITE" id="PS51898"/>
    </source>
</evidence>
<evidence type="ECO:0000313" key="4">
    <source>
        <dbReference type="Proteomes" id="UP000063964"/>
    </source>
</evidence>
<dbReference type="AlphaFoldDB" id="A0A0X8JS81"/>
<dbReference type="EMBL" id="CP014230">
    <property type="protein sequence ID" value="AMD93568.1"/>
    <property type="molecule type" value="Genomic_DNA"/>
</dbReference>
<evidence type="ECO:0000313" key="3">
    <source>
        <dbReference type="EMBL" id="AMD93568.1"/>
    </source>
</evidence>
<dbReference type="KEGG" id="doa:AXF15_10950"/>
<dbReference type="InterPro" id="IPR011010">
    <property type="entry name" value="DNA_brk_join_enz"/>
</dbReference>
<name>A0A0X8JS81_9BACT</name>
<dbReference type="CDD" id="cd00397">
    <property type="entry name" value="DNA_BRE_C"/>
    <property type="match status" value="1"/>
</dbReference>
<dbReference type="InterPro" id="IPR002104">
    <property type="entry name" value="Integrase_catalytic"/>
</dbReference>
<dbReference type="InterPro" id="IPR050090">
    <property type="entry name" value="Tyrosine_recombinase_XerCD"/>
</dbReference>
<dbReference type="GO" id="GO:0003677">
    <property type="term" value="F:DNA binding"/>
    <property type="evidence" value="ECO:0007669"/>
    <property type="project" value="InterPro"/>
</dbReference>
<dbReference type="GO" id="GO:0006310">
    <property type="term" value="P:DNA recombination"/>
    <property type="evidence" value="ECO:0007669"/>
    <property type="project" value="UniProtKB-KW"/>
</dbReference>
<dbReference type="GO" id="GO:0015074">
    <property type="term" value="P:DNA integration"/>
    <property type="evidence" value="ECO:0007669"/>
    <property type="project" value="InterPro"/>
</dbReference>
<dbReference type="Proteomes" id="UP000063964">
    <property type="component" value="Chromosome"/>
</dbReference>
<proteinExistence type="predicted"/>
<feature type="domain" description="Tyr recombinase" evidence="2">
    <location>
        <begin position="152"/>
        <end position="322"/>
    </location>
</feature>
<accession>A0A0X8JS81</accession>
<reference evidence="4" key="1">
    <citation type="submission" date="2016-02" db="EMBL/GenBank/DDBJ databases">
        <authorList>
            <person name="Holder M.E."/>
            <person name="Ajami N.J."/>
            <person name="Petrosino J.F."/>
        </authorList>
    </citation>
    <scope>NUCLEOTIDE SEQUENCE [LARGE SCALE GENOMIC DNA]</scope>
    <source>
        <strain evidence="4">DSM 12838</strain>
    </source>
</reference>
<sequence length="343" mass="39699">MPVKKSRKSGFVWIGRVKLPNGKRIEKAFPTKTEAQKWESIQRSALLHMKTGLTCGQWLKRRIEDYESRGLVSIDEKRRCFSRFFSDVDQFMPVAMLTSGHALRHLSRLAQAISGDRANRSKQHLAEAWAWGVRFIGLPLFNPFAQVPDYPTQTKELIVPKEEHFWAMVDAAKDQQEKTAVLFLYFTACRRGELLRLQWSDIDFEREVVRLSCRKGRNASWFSAWVRIPGELLFELKRWKLQSCPGTQVFRLPSSFRFIQLLCRRAGVPPFGFHSIRHMVAVQLYRAGHTVAEIQTLLRHRSPQTTEIYLRSLGVFQTSEAAVGWLEVACRVAREKRKVPVGI</sequence>
<dbReference type="InterPro" id="IPR013762">
    <property type="entry name" value="Integrase-like_cat_sf"/>
</dbReference>
<dbReference type="STRING" id="888061.AXF15_10950"/>
<dbReference type="PANTHER" id="PTHR30349:SF64">
    <property type="entry name" value="PROPHAGE INTEGRASE INTD-RELATED"/>
    <property type="match status" value="1"/>
</dbReference>
<protein>
    <recommendedName>
        <fullName evidence="2">Tyr recombinase domain-containing protein</fullName>
    </recommendedName>
</protein>
<dbReference type="Pfam" id="PF00589">
    <property type="entry name" value="Phage_integrase"/>
    <property type="match status" value="2"/>
</dbReference>
<dbReference type="RefSeq" id="WP_066607347.1">
    <property type="nucleotide sequence ID" value="NZ_CP014230.1"/>
</dbReference>